<dbReference type="PANTHER" id="PTHR30363">
    <property type="entry name" value="HTH-TYPE TRANSCRIPTIONAL REGULATOR SRLR-RELATED"/>
    <property type="match status" value="1"/>
</dbReference>
<dbReference type="InterPro" id="IPR001034">
    <property type="entry name" value="DeoR_HTH"/>
</dbReference>
<proteinExistence type="predicted"/>
<accession>A0ABV2CUX2</accession>
<dbReference type="InterPro" id="IPR036390">
    <property type="entry name" value="WH_DNA-bd_sf"/>
</dbReference>
<dbReference type="SUPFAM" id="SSF46785">
    <property type="entry name" value="Winged helix' DNA-binding domain"/>
    <property type="match status" value="1"/>
</dbReference>
<protein>
    <submittedName>
        <fullName evidence="5">DeoR/GlpR family DNA-binding transcription regulator</fullName>
    </submittedName>
</protein>
<dbReference type="SMART" id="SM01134">
    <property type="entry name" value="DeoRC"/>
    <property type="match status" value="1"/>
</dbReference>
<keyword evidence="3" id="KW-0804">Transcription</keyword>
<dbReference type="PRINTS" id="PR00037">
    <property type="entry name" value="HTHLACR"/>
</dbReference>
<evidence type="ECO:0000313" key="6">
    <source>
        <dbReference type="Proteomes" id="UP001548590"/>
    </source>
</evidence>
<keyword evidence="1" id="KW-0678">Repressor</keyword>
<name>A0ABV2CUX2_9RHOO</name>
<dbReference type="InterPro" id="IPR037171">
    <property type="entry name" value="NagB/RpiA_transferase-like"/>
</dbReference>
<feature type="domain" description="HTH deoR-type" evidence="4">
    <location>
        <begin position="6"/>
        <end position="61"/>
    </location>
</feature>
<keyword evidence="2" id="KW-0805">Transcription regulation</keyword>
<evidence type="ECO:0000256" key="2">
    <source>
        <dbReference type="ARBA" id="ARBA00023015"/>
    </source>
</evidence>
<comment type="caution">
    <text evidence="5">The sequence shown here is derived from an EMBL/GenBank/DDBJ whole genome shotgun (WGS) entry which is preliminary data.</text>
</comment>
<organism evidence="5 6">
    <name type="scientific">Uliginosibacterium paludis</name>
    <dbReference type="NCBI Taxonomy" id="1615952"/>
    <lineage>
        <taxon>Bacteria</taxon>
        <taxon>Pseudomonadati</taxon>
        <taxon>Pseudomonadota</taxon>
        <taxon>Betaproteobacteria</taxon>
        <taxon>Rhodocyclales</taxon>
        <taxon>Zoogloeaceae</taxon>
        <taxon>Uliginosibacterium</taxon>
    </lineage>
</organism>
<dbReference type="InterPro" id="IPR050313">
    <property type="entry name" value="Carb_Metab_HTH_regulators"/>
</dbReference>
<evidence type="ECO:0000256" key="3">
    <source>
        <dbReference type="ARBA" id="ARBA00023163"/>
    </source>
</evidence>
<dbReference type="InterPro" id="IPR036388">
    <property type="entry name" value="WH-like_DNA-bd_sf"/>
</dbReference>
<dbReference type="Gene3D" id="1.10.10.10">
    <property type="entry name" value="Winged helix-like DNA-binding domain superfamily/Winged helix DNA-binding domain"/>
    <property type="match status" value="1"/>
</dbReference>
<dbReference type="RefSeq" id="WP_345929791.1">
    <property type="nucleotide sequence ID" value="NZ_JBDIVF010000012.1"/>
</dbReference>
<dbReference type="PROSITE" id="PS51000">
    <property type="entry name" value="HTH_DEOR_2"/>
    <property type="match status" value="1"/>
</dbReference>
<keyword evidence="6" id="KW-1185">Reference proteome</keyword>
<sequence length="257" mass="26488">MNADLPLARRDQIAARLADGQPVVAATLAREFGVSEDAIRRDLRALAAEGRCRRVYGGALPCTPAFSPVSARAEQDGPLKQALARAAATLVQPGELIFLDSGSTPLALVDALPDEFELTVATHAIDIAAAVLRRPGMKLVMLGGCVDPVVGGALDATTAQGLAQLNIDRCFLGACAVSASRGLSAQHAADAAFKRLLLQASPHSTVLVTADKFSARAPHRIAPAEAVQCFVLSPEAPAAEADALQALGCSLLRAAAT</sequence>
<evidence type="ECO:0000256" key="1">
    <source>
        <dbReference type="ARBA" id="ARBA00022491"/>
    </source>
</evidence>
<dbReference type="Proteomes" id="UP001548590">
    <property type="component" value="Unassembled WGS sequence"/>
</dbReference>
<gene>
    <name evidence="5" type="ORF">ABVT11_17985</name>
</gene>
<dbReference type="GO" id="GO:0003677">
    <property type="term" value="F:DNA binding"/>
    <property type="evidence" value="ECO:0007669"/>
    <property type="project" value="UniProtKB-KW"/>
</dbReference>
<dbReference type="SMART" id="SM00420">
    <property type="entry name" value="HTH_DEOR"/>
    <property type="match status" value="1"/>
</dbReference>
<dbReference type="Gene3D" id="3.40.50.1360">
    <property type="match status" value="1"/>
</dbReference>
<dbReference type="Pfam" id="PF08220">
    <property type="entry name" value="HTH_DeoR"/>
    <property type="match status" value="1"/>
</dbReference>
<reference evidence="5 6" key="1">
    <citation type="submission" date="2024-07" db="EMBL/GenBank/DDBJ databases">
        <title>Uliginosibacterium paludis KCTC:42655.</title>
        <authorList>
            <person name="Kim M.K."/>
        </authorList>
    </citation>
    <scope>NUCLEOTIDE SEQUENCE [LARGE SCALE GENOMIC DNA]</scope>
    <source>
        <strain evidence="5 6">KCTC 42655</strain>
    </source>
</reference>
<dbReference type="InterPro" id="IPR014036">
    <property type="entry name" value="DeoR-like_C"/>
</dbReference>
<evidence type="ECO:0000313" key="5">
    <source>
        <dbReference type="EMBL" id="MET1491734.1"/>
    </source>
</evidence>
<evidence type="ECO:0000259" key="4">
    <source>
        <dbReference type="PROSITE" id="PS51000"/>
    </source>
</evidence>
<dbReference type="SUPFAM" id="SSF100950">
    <property type="entry name" value="NagB/RpiA/CoA transferase-like"/>
    <property type="match status" value="1"/>
</dbReference>
<dbReference type="EMBL" id="JBEWLZ010000015">
    <property type="protein sequence ID" value="MET1491734.1"/>
    <property type="molecule type" value="Genomic_DNA"/>
</dbReference>
<dbReference type="Pfam" id="PF00455">
    <property type="entry name" value="DeoRC"/>
    <property type="match status" value="1"/>
</dbReference>
<dbReference type="PANTHER" id="PTHR30363:SF4">
    <property type="entry name" value="GLYCEROL-3-PHOSPHATE REGULON REPRESSOR"/>
    <property type="match status" value="1"/>
</dbReference>
<keyword evidence="5" id="KW-0238">DNA-binding</keyword>